<proteinExistence type="predicted"/>
<dbReference type="Pfam" id="PF11253">
    <property type="entry name" value="DUF3052"/>
    <property type="match status" value="1"/>
</dbReference>
<dbReference type="EMBL" id="AP019389">
    <property type="protein sequence ID" value="BBI20772.1"/>
    <property type="molecule type" value="Genomic_DNA"/>
</dbReference>
<protein>
    <recommendedName>
        <fullName evidence="3">DUF3052 domain-containing protein</fullName>
    </recommendedName>
</protein>
<sequence>MAAGYSETPLAKKLSLRDGQRVWFDAMPESVQDEIGEYALELLFVGGPEEAPDAAHVFVTKRADLEDRLGRLRAHMAPDGHVWVSWPKRASGVPSEISEDTIREIALPLGLVDTKVCAVDEVWSGLKLVISKELR</sequence>
<keyword evidence="2" id="KW-1185">Reference proteome</keyword>
<dbReference type="RefSeq" id="WP_130586512.1">
    <property type="nucleotide sequence ID" value="NZ_AP019389.1"/>
</dbReference>
<accession>A0A3T1CIH3</accession>
<name>A0A3T1CIH3_9SPHN</name>
<dbReference type="AlphaFoldDB" id="A0A3T1CIH3"/>
<evidence type="ECO:0000313" key="2">
    <source>
        <dbReference type="Proteomes" id="UP000290057"/>
    </source>
</evidence>
<evidence type="ECO:0008006" key="3">
    <source>
        <dbReference type="Google" id="ProtNLM"/>
    </source>
</evidence>
<reference evidence="1 2" key="1">
    <citation type="submission" date="2019-01" db="EMBL/GenBank/DDBJ databases">
        <title>Complete genome sequence of Erythrobacter flavus KJ5.</title>
        <authorList>
            <person name="Kanesaki Y."/>
            <person name="Brotosudarmo T."/>
            <person name="Moriuchi R."/>
            <person name="Awai K."/>
        </authorList>
    </citation>
    <scope>NUCLEOTIDE SEQUENCE [LARGE SCALE GENOMIC DNA]</scope>
    <source>
        <strain evidence="1 2">KJ5</strain>
    </source>
</reference>
<evidence type="ECO:0000313" key="1">
    <source>
        <dbReference type="EMBL" id="BBI20772.1"/>
    </source>
</evidence>
<organism evidence="1 2">
    <name type="scientific">Qipengyuania flava</name>
    <dbReference type="NCBI Taxonomy" id="192812"/>
    <lineage>
        <taxon>Bacteria</taxon>
        <taxon>Pseudomonadati</taxon>
        <taxon>Pseudomonadota</taxon>
        <taxon>Alphaproteobacteria</taxon>
        <taxon>Sphingomonadales</taxon>
        <taxon>Erythrobacteraceae</taxon>
        <taxon>Qipengyuania</taxon>
    </lineage>
</organism>
<dbReference type="Proteomes" id="UP000290057">
    <property type="component" value="Chromosome"/>
</dbReference>
<dbReference type="InterPro" id="IPR021412">
    <property type="entry name" value="DUF3052"/>
</dbReference>
<gene>
    <name evidence="1" type="ORF">EKJ_16190</name>
</gene>